<evidence type="ECO:0000256" key="1">
    <source>
        <dbReference type="ARBA" id="ARBA00004141"/>
    </source>
</evidence>
<evidence type="ECO:0000256" key="4">
    <source>
        <dbReference type="ARBA" id="ARBA00023136"/>
    </source>
</evidence>
<dbReference type="STRING" id="1448308.A0A2T2PB00"/>
<comment type="subcellular location">
    <subcellularLocation>
        <location evidence="1">Membrane</location>
        <topology evidence="1">Multi-pass membrane protein</topology>
    </subcellularLocation>
</comment>
<feature type="compositionally biased region" description="Basic and acidic residues" evidence="6">
    <location>
        <begin position="434"/>
        <end position="443"/>
    </location>
</feature>
<evidence type="ECO:0000256" key="2">
    <source>
        <dbReference type="ARBA" id="ARBA00022692"/>
    </source>
</evidence>
<dbReference type="AlphaFoldDB" id="A0A2T2PB00"/>
<dbReference type="GO" id="GO:0016020">
    <property type="term" value="C:membrane"/>
    <property type="evidence" value="ECO:0007669"/>
    <property type="project" value="UniProtKB-SubCell"/>
</dbReference>
<feature type="transmembrane region" description="Helical" evidence="7">
    <location>
        <begin position="159"/>
        <end position="192"/>
    </location>
</feature>
<name>A0A2T2PB00_CORCC</name>
<keyword evidence="2 7" id="KW-0812">Transmembrane</keyword>
<dbReference type="InterPro" id="IPR049326">
    <property type="entry name" value="Rhodopsin_dom_fungi"/>
</dbReference>
<feature type="domain" description="Rhodopsin" evidence="8">
    <location>
        <begin position="64"/>
        <end position="312"/>
    </location>
</feature>
<accession>A0A2T2PB00</accession>
<dbReference type="OrthoDB" id="5329176at2759"/>
<feature type="transmembrane region" description="Helical" evidence="7">
    <location>
        <begin position="212"/>
        <end position="237"/>
    </location>
</feature>
<proteinExistence type="inferred from homology"/>
<feature type="region of interest" description="Disordered" evidence="6">
    <location>
        <begin position="422"/>
        <end position="443"/>
    </location>
</feature>
<comment type="similarity">
    <text evidence="5">Belongs to the SAT4 family.</text>
</comment>
<sequence>MVVDVDGIRASADALFSRDGGLHPPSHVVLSWPRPNYIDPETHNMTGPVFLITVVFLTITVYLARMWARVVVAKNHGLDDLLMSIAMIPLLGLTVAVLLGVRLYGFQWHAWDQTALTLVTSRQITLAIEVLYMVSTSLIKISILCFYRRITNGSISKTYVYIVWIFIAFVIAYGISFTLAIVFTCSPVPGFWHLFDITWRMKNEMTCHDEGVVIVAVVVISTVQDFVICALPIVLVWNLQISRRQKAALIGIFGMGLITCVCGVMRTYYAIYVYYYTYDITWYAFYGWVWTALEAALGVICASAPALKVFARRYFNLSANRSGYANSADRRTPRYGKNSSPGNSFGGSKLGSGKWTDPHPIPLNHIKVSKGMDITIEDRDDVWSQRSDISTRNLTALPSSSPDKPHSTEWIDGCRTVCESFRPESPDSPMAYNHDIERRAGSG</sequence>
<feature type="transmembrane region" description="Helical" evidence="7">
    <location>
        <begin position="49"/>
        <end position="68"/>
    </location>
</feature>
<reference evidence="9 10" key="1">
    <citation type="journal article" date="2018" name="Front. Microbiol.">
        <title>Genome-Wide Analysis of Corynespora cassiicola Leaf Fall Disease Putative Effectors.</title>
        <authorList>
            <person name="Lopez D."/>
            <person name="Ribeiro S."/>
            <person name="Label P."/>
            <person name="Fumanal B."/>
            <person name="Venisse J.S."/>
            <person name="Kohler A."/>
            <person name="de Oliveira R.R."/>
            <person name="Labutti K."/>
            <person name="Lipzen A."/>
            <person name="Lail K."/>
            <person name="Bauer D."/>
            <person name="Ohm R.A."/>
            <person name="Barry K.W."/>
            <person name="Spatafora J."/>
            <person name="Grigoriev I.V."/>
            <person name="Martin F.M."/>
            <person name="Pujade-Renaud V."/>
        </authorList>
    </citation>
    <scope>NUCLEOTIDE SEQUENCE [LARGE SCALE GENOMIC DNA]</scope>
    <source>
        <strain evidence="9 10">Philippines</strain>
    </source>
</reference>
<feature type="transmembrane region" description="Helical" evidence="7">
    <location>
        <begin position="80"/>
        <end position="104"/>
    </location>
</feature>
<protein>
    <recommendedName>
        <fullName evidence="8">Rhodopsin domain-containing protein</fullName>
    </recommendedName>
</protein>
<evidence type="ECO:0000313" key="10">
    <source>
        <dbReference type="Proteomes" id="UP000240883"/>
    </source>
</evidence>
<feature type="transmembrane region" description="Helical" evidence="7">
    <location>
        <begin position="124"/>
        <end position="147"/>
    </location>
</feature>
<evidence type="ECO:0000256" key="6">
    <source>
        <dbReference type="SAM" id="MobiDB-lite"/>
    </source>
</evidence>
<evidence type="ECO:0000256" key="5">
    <source>
        <dbReference type="ARBA" id="ARBA00038359"/>
    </source>
</evidence>
<evidence type="ECO:0000313" key="9">
    <source>
        <dbReference type="EMBL" id="PSN74831.1"/>
    </source>
</evidence>
<dbReference type="InterPro" id="IPR052337">
    <property type="entry name" value="SAT4-like"/>
</dbReference>
<keyword evidence="3 7" id="KW-1133">Transmembrane helix</keyword>
<keyword evidence="10" id="KW-1185">Reference proteome</keyword>
<feature type="transmembrane region" description="Helical" evidence="7">
    <location>
        <begin position="249"/>
        <end position="271"/>
    </location>
</feature>
<dbReference type="PANTHER" id="PTHR33048">
    <property type="entry name" value="PTH11-LIKE INTEGRAL MEMBRANE PROTEIN (AFU_ORTHOLOGUE AFUA_5G11245)"/>
    <property type="match status" value="1"/>
</dbReference>
<keyword evidence="4 7" id="KW-0472">Membrane</keyword>
<feature type="transmembrane region" description="Helical" evidence="7">
    <location>
        <begin position="283"/>
        <end position="307"/>
    </location>
</feature>
<evidence type="ECO:0000256" key="3">
    <source>
        <dbReference type="ARBA" id="ARBA00022989"/>
    </source>
</evidence>
<evidence type="ECO:0000259" key="8">
    <source>
        <dbReference type="Pfam" id="PF20684"/>
    </source>
</evidence>
<feature type="region of interest" description="Disordered" evidence="6">
    <location>
        <begin position="324"/>
        <end position="353"/>
    </location>
</feature>
<dbReference type="EMBL" id="KZ678128">
    <property type="protein sequence ID" value="PSN74831.1"/>
    <property type="molecule type" value="Genomic_DNA"/>
</dbReference>
<evidence type="ECO:0000256" key="7">
    <source>
        <dbReference type="SAM" id="Phobius"/>
    </source>
</evidence>
<dbReference type="Proteomes" id="UP000240883">
    <property type="component" value="Unassembled WGS sequence"/>
</dbReference>
<organism evidence="9 10">
    <name type="scientific">Corynespora cassiicola Philippines</name>
    <dbReference type="NCBI Taxonomy" id="1448308"/>
    <lineage>
        <taxon>Eukaryota</taxon>
        <taxon>Fungi</taxon>
        <taxon>Dikarya</taxon>
        <taxon>Ascomycota</taxon>
        <taxon>Pezizomycotina</taxon>
        <taxon>Dothideomycetes</taxon>
        <taxon>Pleosporomycetidae</taxon>
        <taxon>Pleosporales</taxon>
        <taxon>Corynesporascaceae</taxon>
        <taxon>Corynespora</taxon>
    </lineage>
</organism>
<dbReference type="Pfam" id="PF20684">
    <property type="entry name" value="Fung_rhodopsin"/>
    <property type="match status" value="1"/>
</dbReference>
<dbReference type="PANTHER" id="PTHR33048:SF129">
    <property type="entry name" value="INTEGRAL MEMBRANE PROTEIN-RELATED"/>
    <property type="match status" value="1"/>
</dbReference>
<gene>
    <name evidence="9" type="ORF">BS50DRAFT_25427</name>
</gene>